<dbReference type="CDD" id="cd00158">
    <property type="entry name" value="RHOD"/>
    <property type="match status" value="1"/>
</dbReference>
<comment type="caution">
    <text evidence="2">The sequence shown here is derived from an EMBL/GenBank/DDBJ whole genome shotgun (WGS) entry which is preliminary data.</text>
</comment>
<evidence type="ECO:0000313" key="3">
    <source>
        <dbReference type="Proteomes" id="UP000323856"/>
    </source>
</evidence>
<dbReference type="PANTHER" id="PTHR43031">
    <property type="entry name" value="FAD-DEPENDENT OXIDOREDUCTASE"/>
    <property type="match status" value="1"/>
</dbReference>
<sequence length="98" mass="10554">MPEITITDTDQRRATDQVLDVREDFEVAEGMIPGAIHIPMGELNTRLGEIDRTRPVIVICRSGNRSARVADALTGAGFTADTMAGGMTAWQRAGLPVT</sequence>
<gene>
    <name evidence="2" type="ORF">FQ154_09735</name>
</gene>
<name>A0A5B0EDN8_9MICC</name>
<dbReference type="InterPro" id="IPR001763">
    <property type="entry name" value="Rhodanese-like_dom"/>
</dbReference>
<dbReference type="SMART" id="SM00450">
    <property type="entry name" value="RHOD"/>
    <property type="match status" value="1"/>
</dbReference>
<dbReference type="Gene3D" id="3.40.250.10">
    <property type="entry name" value="Rhodanese-like domain"/>
    <property type="match status" value="1"/>
</dbReference>
<accession>A0A5B0EDN8</accession>
<reference evidence="2 3" key="1">
    <citation type="submission" date="2019-07" db="EMBL/GenBank/DDBJ databases">
        <title>Analysis of the biochemical properties, biological activity and biotechnological potential of siderophores and biosurfactants produced by Antarctic psychrotolerant bacteria.</title>
        <authorList>
            <person name="Styczynski M."/>
            <person name="Krucon T."/>
            <person name="Decewicz P."/>
            <person name="Dziewit L."/>
        </authorList>
    </citation>
    <scope>NUCLEOTIDE SEQUENCE [LARGE SCALE GENOMIC DNA]</scope>
    <source>
        <strain evidence="2 3">ANT_H27</strain>
    </source>
</reference>
<protein>
    <submittedName>
        <fullName evidence="2">Rhodanese-like domain-containing protein</fullName>
    </submittedName>
</protein>
<dbReference type="EMBL" id="VOBL01000008">
    <property type="protein sequence ID" value="KAA0977167.1"/>
    <property type="molecule type" value="Genomic_DNA"/>
</dbReference>
<dbReference type="Proteomes" id="UP000323856">
    <property type="component" value="Unassembled WGS sequence"/>
</dbReference>
<dbReference type="InterPro" id="IPR036873">
    <property type="entry name" value="Rhodanese-like_dom_sf"/>
</dbReference>
<evidence type="ECO:0000313" key="2">
    <source>
        <dbReference type="EMBL" id="KAA0977167.1"/>
    </source>
</evidence>
<dbReference type="Pfam" id="PF00581">
    <property type="entry name" value="Rhodanese"/>
    <property type="match status" value="1"/>
</dbReference>
<dbReference type="RefSeq" id="WP_047117791.1">
    <property type="nucleotide sequence ID" value="NZ_VOBL01000008.1"/>
</dbReference>
<dbReference type="AlphaFoldDB" id="A0A5B0EDN8"/>
<evidence type="ECO:0000259" key="1">
    <source>
        <dbReference type="PROSITE" id="PS50206"/>
    </source>
</evidence>
<dbReference type="SUPFAM" id="SSF52821">
    <property type="entry name" value="Rhodanese/Cell cycle control phosphatase"/>
    <property type="match status" value="1"/>
</dbReference>
<proteinExistence type="predicted"/>
<dbReference type="PROSITE" id="PS50206">
    <property type="entry name" value="RHODANESE_3"/>
    <property type="match status" value="1"/>
</dbReference>
<dbReference type="PANTHER" id="PTHR43031:SF1">
    <property type="entry name" value="PYRIDINE NUCLEOTIDE-DISULPHIDE OXIDOREDUCTASE"/>
    <property type="match status" value="1"/>
</dbReference>
<organism evidence="2 3">
    <name type="scientific">Paeniglutamicibacter gangotriensis</name>
    <dbReference type="NCBI Taxonomy" id="254787"/>
    <lineage>
        <taxon>Bacteria</taxon>
        <taxon>Bacillati</taxon>
        <taxon>Actinomycetota</taxon>
        <taxon>Actinomycetes</taxon>
        <taxon>Micrococcales</taxon>
        <taxon>Micrococcaceae</taxon>
        <taxon>Paeniglutamicibacter</taxon>
    </lineage>
</organism>
<dbReference type="InterPro" id="IPR050229">
    <property type="entry name" value="GlpE_sulfurtransferase"/>
</dbReference>
<dbReference type="OrthoDB" id="9800872at2"/>
<feature type="domain" description="Rhodanese" evidence="1">
    <location>
        <begin position="12"/>
        <end position="98"/>
    </location>
</feature>